<dbReference type="GO" id="GO:0051607">
    <property type="term" value="P:defense response to virus"/>
    <property type="evidence" value="ECO:0007669"/>
    <property type="project" value="UniProtKB-KW"/>
</dbReference>
<dbReference type="PROSITE" id="PS50878">
    <property type="entry name" value="RT_POL"/>
    <property type="match status" value="1"/>
</dbReference>
<keyword evidence="3" id="KW-0548">Nucleotidyltransferase</keyword>
<protein>
    <recommendedName>
        <fullName evidence="1">RNA-directed DNA polymerase</fullName>
        <ecNumber evidence="1">2.7.7.49</ecNumber>
    </recommendedName>
</protein>
<organism evidence="11 12">
    <name type="scientific">Burkholderia cenocepacia (strain ATCC BAA-245 / DSM 16553 / LMG 16656 / NCTC 13227 / J2315 / CF5610)</name>
    <name type="common">Burkholderia cepacia (strain J2315)</name>
    <dbReference type="NCBI Taxonomy" id="216591"/>
    <lineage>
        <taxon>Bacteria</taxon>
        <taxon>Pseudomonadati</taxon>
        <taxon>Pseudomonadota</taxon>
        <taxon>Betaproteobacteria</taxon>
        <taxon>Burkholderiales</taxon>
        <taxon>Burkholderiaceae</taxon>
        <taxon>Burkholderia</taxon>
        <taxon>Burkholderia cepacia complex</taxon>
    </lineage>
</organism>
<name>B4EPN4_BURCJ</name>
<evidence type="ECO:0000256" key="7">
    <source>
        <dbReference type="ARBA" id="ARBA00023118"/>
    </source>
</evidence>
<dbReference type="CDD" id="cd03487">
    <property type="entry name" value="RT_Bac_retron_II"/>
    <property type="match status" value="1"/>
</dbReference>
<evidence type="ECO:0000256" key="4">
    <source>
        <dbReference type="ARBA" id="ARBA00022723"/>
    </source>
</evidence>
<keyword evidence="7" id="KW-0051">Antiviral defense</keyword>
<dbReference type="PANTHER" id="PTHR34047:SF7">
    <property type="entry name" value="RNA-DIRECTED DNA POLYMERASE"/>
    <property type="match status" value="1"/>
</dbReference>
<dbReference type="HOGENOM" id="CLU_028398_5_0_4"/>
<reference evidence="11 12" key="1">
    <citation type="journal article" date="2009" name="J. Bacteriol.">
        <title>The genome of Burkholderia cenocepacia J2315, an epidemic pathogen of cystic fibrosis patients.</title>
        <authorList>
            <person name="Holden M.T."/>
            <person name="Seth-Smith H.M."/>
            <person name="Crossman L.C."/>
            <person name="Sebaihia M."/>
            <person name="Bentley S.D."/>
            <person name="Cerdeno-Tarraga A.M."/>
            <person name="Thomson N.R."/>
            <person name="Bason N."/>
            <person name="Quail M.A."/>
            <person name="Sharp S."/>
            <person name="Cherevach I."/>
            <person name="Churcher C."/>
            <person name="Goodhead I."/>
            <person name="Hauser H."/>
            <person name="Holroyd N."/>
            <person name="Mungall K."/>
            <person name="Scott P."/>
            <person name="Walker D."/>
            <person name="White B."/>
            <person name="Rose H."/>
            <person name="Iversen P."/>
            <person name="Mil-Homens D."/>
            <person name="Rocha E.P."/>
            <person name="Fialho A.M."/>
            <person name="Baldwin A."/>
            <person name="Dowson C."/>
            <person name="Barrell B.G."/>
            <person name="Govan J.R."/>
            <person name="Vandamme P."/>
            <person name="Hart C.A."/>
            <person name="Mahenthiralingam E."/>
            <person name="Parkhill J."/>
        </authorList>
    </citation>
    <scope>NUCLEOTIDE SEQUENCE [LARGE SCALE GENOMIC DNA]</scope>
    <source>
        <strain evidence="12">ATCC BAA-245 / DSM 16553 / LMG 16656 / NCTC 13227 / J2315 / CF5610</strain>
    </source>
</reference>
<dbReference type="GO" id="GO:0003964">
    <property type="term" value="F:RNA-directed DNA polymerase activity"/>
    <property type="evidence" value="ECO:0007669"/>
    <property type="project" value="UniProtKB-KW"/>
</dbReference>
<evidence type="ECO:0000256" key="6">
    <source>
        <dbReference type="ARBA" id="ARBA00022918"/>
    </source>
</evidence>
<comment type="catalytic activity">
    <reaction evidence="9">
        <text>DNA(n) + a 2'-deoxyribonucleoside 5'-triphosphate = DNA(n+1) + diphosphate</text>
        <dbReference type="Rhea" id="RHEA:22508"/>
        <dbReference type="Rhea" id="RHEA-COMP:17339"/>
        <dbReference type="Rhea" id="RHEA-COMP:17340"/>
        <dbReference type="ChEBI" id="CHEBI:33019"/>
        <dbReference type="ChEBI" id="CHEBI:61560"/>
        <dbReference type="ChEBI" id="CHEBI:173112"/>
        <dbReference type="EC" id="2.7.7.49"/>
    </reaction>
</comment>
<evidence type="ECO:0000256" key="9">
    <source>
        <dbReference type="ARBA" id="ARBA00048173"/>
    </source>
</evidence>
<comment type="similarity">
    <text evidence="8">Belongs to the bacterial reverse transcriptase family.</text>
</comment>
<evidence type="ECO:0000256" key="2">
    <source>
        <dbReference type="ARBA" id="ARBA00022679"/>
    </source>
</evidence>
<dbReference type="KEGG" id="bcj:BCAS0117"/>
<keyword evidence="5" id="KW-0460">Magnesium</keyword>
<evidence type="ECO:0000313" key="11">
    <source>
        <dbReference type="EMBL" id="CAR57050.1"/>
    </source>
</evidence>
<dbReference type="Pfam" id="PF00078">
    <property type="entry name" value="RVT_1"/>
    <property type="match status" value="1"/>
</dbReference>
<dbReference type="PANTHER" id="PTHR34047">
    <property type="entry name" value="NUCLEAR INTRON MATURASE 1, MITOCHONDRIAL-RELATED"/>
    <property type="match status" value="1"/>
</dbReference>
<dbReference type="Proteomes" id="UP000001035">
    <property type="component" value="Chromosome 3"/>
</dbReference>
<evidence type="ECO:0000256" key="5">
    <source>
        <dbReference type="ARBA" id="ARBA00022842"/>
    </source>
</evidence>
<keyword evidence="4" id="KW-0479">Metal-binding</keyword>
<keyword evidence="2" id="KW-0808">Transferase</keyword>
<evidence type="ECO:0000256" key="1">
    <source>
        <dbReference type="ARBA" id="ARBA00012493"/>
    </source>
</evidence>
<dbReference type="SUPFAM" id="SSF56672">
    <property type="entry name" value="DNA/RNA polymerases"/>
    <property type="match status" value="1"/>
</dbReference>
<gene>
    <name evidence="11" type="ORF">BCAS0117</name>
</gene>
<sequence>MRRKCASCALRNDRSRSTSHVGSSSRLPFPMHSSLRDTTRTIAEAMLAGPPERDGVVARMAAVLGEAQPWAPECAGTALARFGADWADTDTDALAALLAEAPAFVRAWYGERRPVVIRIVRRPLVQRPLPAPLAGCDVPQWPTPGDLAGWLGVSAPELDWLSDHWRVDARSGATPLHHYTYVAVDKRSGGCRLVEIPKGRLREAQRRILRGLLDRIAPHGAVHGFRKGHGIVSFATPHADRDVVVRFDLADFFVSVRAARVHALFATLGYPAEVARILTGLCTNRVPSARLLAPDLRDRFDWIGRQRYRERHLPQGAPTSPALANLCAFRLDLRLAALARSVDATYTRYADDLAFSGGGALARDVERLQVRVAAIALEEGFALQLRKTRVMRRGTRQQLAGVVVNRHPNLSRDAFDRLKAILTNCIRRGPASQNRDAHPDFRAHLAGRVAHATALNAARGAKLRALFDRIVWDAGGAGR</sequence>
<dbReference type="InterPro" id="IPR051083">
    <property type="entry name" value="GrpII_Intron_Splice-Mob/Def"/>
</dbReference>
<evidence type="ECO:0000259" key="10">
    <source>
        <dbReference type="PROSITE" id="PS50878"/>
    </source>
</evidence>
<evidence type="ECO:0000256" key="3">
    <source>
        <dbReference type="ARBA" id="ARBA00022695"/>
    </source>
</evidence>
<dbReference type="GO" id="GO:0046872">
    <property type="term" value="F:metal ion binding"/>
    <property type="evidence" value="ECO:0007669"/>
    <property type="project" value="UniProtKB-KW"/>
</dbReference>
<feature type="domain" description="Reverse transcriptase" evidence="10">
    <location>
        <begin position="165"/>
        <end position="404"/>
    </location>
</feature>
<dbReference type="EMBL" id="AM747722">
    <property type="protein sequence ID" value="CAR57050.1"/>
    <property type="molecule type" value="Genomic_DNA"/>
</dbReference>
<accession>B4EPN4</accession>
<dbReference type="InterPro" id="IPR043502">
    <property type="entry name" value="DNA/RNA_pol_sf"/>
</dbReference>
<dbReference type="InterPro" id="IPR000123">
    <property type="entry name" value="Reverse_transcriptase_msDNA"/>
</dbReference>
<evidence type="ECO:0000256" key="8">
    <source>
        <dbReference type="ARBA" id="ARBA00034120"/>
    </source>
</evidence>
<dbReference type="InterPro" id="IPR000477">
    <property type="entry name" value="RT_dom"/>
</dbReference>
<dbReference type="GO" id="GO:0003723">
    <property type="term" value="F:RNA binding"/>
    <property type="evidence" value="ECO:0007669"/>
    <property type="project" value="InterPro"/>
</dbReference>
<proteinExistence type="inferred from homology"/>
<dbReference type="eggNOG" id="COG3344">
    <property type="taxonomic scope" value="Bacteria"/>
</dbReference>
<dbReference type="AlphaFoldDB" id="B4EPN4"/>
<keyword evidence="12" id="KW-1185">Reference proteome</keyword>
<dbReference type="PRINTS" id="PR00866">
    <property type="entry name" value="RNADNAPOLMS"/>
</dbReference>
<keyword evidence="6 11" id="KW-0695">RNA-directed DNA polymerase</keyword>
<evidence type="ECO:0000313" key="12">
    <source>
        <dbReference type="Proteomes" id="UP000001035"/>
    </source>
</evidence>
<dbReference type="EC" id="2.7.7.49" evidence="1"/>